<protein>
    <submittedName>
        <fullName evidence="5">Uncharacterized protein</fullName>
    </submittedName>
</protein>
<accession>A0ABD2FVP2</accession>
<comment type="subcellular location">
    <subcellularLocation>
        <location evidence="1">Nucleus</location>
    </subcellularLocation>
</comment>
<keyword evidence="3" id="KW-0539">Nucleus</keyword>
<dbReference type="GO" id="GO:0005634">
    <property type="term" value="C:nucleus"/>
    <property type="evidence" value="ECO:0007669"/>
    <property type="project" value="UniProtKB-SubCell"/>
</dbReference>
<dbReference type="Proteomes" id="UP001619887">
    <property type="component" value="Unassembled WGS sequence"/>
</dbReference>
<comment type="similarity">
    <text evidence="4">Belongs to the DONSON family.</text>
</comment>
<comment type="caution">
    <text evidence="5">The sequence shown here is derived from an EMBL/GenBank/DDBJ whole genome shotgun (WGS) entry which is preliminary data.</text>
</comment>
<reference evidence="5 6" key="2">
    <citation type="journal article" date="2024" name="G3 (Bethesda)">
        <title>The genome of the cryopelagic Antarctic bald notothen, Trematomus borchgrevinki.</title>
        <authorList>
            <person name="Rayamajhi N."/>
            <person name="Rivera-Colon A.G."/>
            <person name="Minhas B.F."/>
            <person name="Cheng C.C."/>
            <person name="Catchen J.M."/>
        </authorList>
    </citation>
    <scope>NUCLEOTIDE SEQUENCE [LARGE SCALE GENOMIC DNA]</scope>
    <source>
        <strain evidence="5">AGRC-2024</strain>
    </source>
</reference>
<evidence type="ECO:0000256" key="1">
    <source>
        <dbReference type="ARBA" id="ARBA00004123"/>
    </source>
</evidence>
<dbReference type="InterPro" id="IPR024861">
    <property type="entry name" value="Donson"/>
</dbReference>
<proteinExistence type="inferred from homology"/>
<dbReference type="PRINTS" id="PR02064">
    <property type="entry name" value="DONSON"/>
</dbReference>
<organism evidence="5 6">
    <name type="scientific">Pagothenia borchgrevinki</name>
    <name type="common">Bald rockcod</name>
    <name type="synonym">Trematomus borchgrevinki</name>
    <dbReference type="NCBI Taxonomy" id="8213"/>
    <lineage>
        <taxon>Eukaryota</taxon>
        <taxon>Metazoa</taxon>
        <taxon>Chordata</taxon>
        <taxon>Craniata</taxon>
        <taxon>Vertebrata</taxon>
        <taxon>Euteleostomi</taxon>
        <taxon>Actinopterygii</taxon>
        <taxon>Neopterygii</taxon>
        <taxon>Teleostei</taxon>
        <taxon>Neoteleostei</taxon>
        <taxon>Acanthomorphata</taxon>
        <taxon>Eupercaria</taxon>
        <taxon>Perciformes</taxon>
        <taxon>Notothenioidei</taxon>
        <taxon>Nototheniidae</taxon>
        <taxon>Pagothenia</taxon>
    </lineage>
</organism>
<evidence type="ECO:0000256" key="2">
    <source>
        <dbReference type="ARBA" id="ARBA00022473"/>
    </source>
</evidence>
<evidence type="ECO:0000256" key="3">
    <source>
        <dbReference type="ARBA" id="ARBA00023242"/>
    </source>
</evidence>
<sequence>MSLYLQDPRSCSELRCAFQQSLVYSTPPCPGSPCSPASTLRGASPGSAPRWAQDRALQQSLMSEWSVSLSSLYSLLKTKLCPYFYLCSYQFSVLFRAAGVGGSGSITALISPTTRGLRESMKAEGIEARP</sequence>
<name>A0ABD2FVP2_PAGBO</name>
<keyword evidence="2" id="KW-0217">Developmental protein</keyword>
<evidence type="ECO:0000313" key="6">
    <source>
        <dbReference type="Proteomes" id="UP001619887"/>
    </source>
</evidence>
<dbReference type="AlphaFoldDB" id="A0ABD2FVP2"/>
<evidence type="ECO:0000313" key="5">
    <source>
        <dbReference type="EMBL" id="KAL3045867.1"/>
    </source>
</evidence>
<dbReference type="PANTHER" id="PTHR12972">
    <property type="entry name" value="DOWNSTREAM NEIGHBOR OF SON"/>
    <property type="match status" value="1"/>
</dbReference>
<gene>
    <name evidence="5" type="ORF">OYC64_014005</name>
</gene>
<reference evidence="5 6" key="1">
    <citation type="journal article" date="2022" name="G3 (Bethesda)">
        <title>Evaluating Illumina-, Nanopore-, and PacBio-based genome assembly strategies with the bald notothen, Trematomus borchgrevinki.</title>
        <authorList>
            <person name="Rayamajhi N."/>
            <person name="Cheng C.C."/>
            <person name="Catchen J.M."/>
        </authorList>
    </citation>
    <scope>NUCLEOTIDE SEQUENCE [LARGE SCALE GENOMIC DNA]</scope>
    <source>
        <strain evidence="5">AGRC-2024</strain>
    </source>
</reference>
<evidence type="ECO:0000256" key="4">
    <source>
        <dbReference type="ARBA" id="ARBA00025806"/>
    </source>
</evidence>
<keyword evidence="6" id="KW-1185">Reference proteome</keyword>
<dbReference type="EMBL" id="JBIYXZ010002086">
    <property type="protein sequence ID" value="KAL3045867.1"/>
    <property type="molecule type" value="Genomic_DNA"/>
</dbReference>
<dbReference type="PANTHER" id="PTHR12972:SF0">
    <property type="entry name" value="PROTEIN DOWNSTREAM NEIGHBOR OF SON"/>
    <property type="match status" value="1"/>
</dbReference>